<proteinExistence type="predicted"/>
<dbReference type="InterPro" id="IPR036568">
    <property type="entry name" value="GGCT-like_sf"/>
</dbReference>
<dbReference type="InterPro" id="IPR013024">
    <property type="entry name" value="GGCT-like"/>
</dbReference>
<dbReference type="InterPro" id="IPR009288">
    <property type="entry name" value="AIG2-like_dom"/>
</dbReference>
<dbReference type="AlphaFoldDB" id="A0A2G5P5N4"/>
<accession>A0A2G5P5N4</accession>
<reference evidence="2 3" key="1">
    <citation type="journal article" date="2017" name="Infect. Genet. Evol.">
        <title>The new phylogeny of the genus Mycobacterium: The old and the news.</title>
        <authorList>
            <person name="Tortoli E."/>
            <person name="Fedrizzi T."/>
            <person name="Meehan C.J."/>
            <person name="Trovato A."/>
            <person name="Grottola A."/>
            <person name="Giacobazzi E."/>
            <person name="Serpini G.F."/>
            <person name="Tagliazucchi S."/>
            <person name="Fabio A."/>
            <person name="Bettua C."/>
            <person name="Bertorelli R."/>
            <person name="Frascaro F."/>
            <person name="De Sanctis V."/>
            <person name="Pecorari M."/>
            <person name="Jousson O."/>
            <person name="Segata N."/>
            <person name="Cirillo D.M."/>
        </authorList>
    </citation>
    <scope>NUCLEOTIDE SEQUENCE [LARGE SCALE GENOMIC DNA]</scope>
    <source>
        <strain evidence="2 3">CIP1034565</strain>
    </source>
</reference>
<protein>
    <submittedName>
        <fullName evidence="2">Gamma-glutamylcyclotransferase</fullName>
    </submittedName>
</protein>
<dbReference type="SUPFAM" id="SSF110857">
    <property type="entry name" value="Gamma-glutamyl cyclotransferase-like"/>
    <property type="match status" value="1"/>
</dbReference>
<evidence type="ECO:0000259" key="1">
    <source>
        <dbReference type="Pfam" id="PF06094"/>
    </source>
</evidence>
<sequence length="113" mass="12141">MHLLFSYGTLRDPNVQQALFGRPVPCEDDSLPGFELAEVLITDPAVIAASGSDRHPILRRGTPEDVVAGACLRLNDEELAAADDYEVDDYARIPVTLGSGRQAWAYVAAADAV</sequence>
<organism evidence="2 3">
    <name type="scientific">Mycolicibacterium brumae</name>
    <dbReference type="NCBI Taxonomy" id="85968"/>
    <lineage>
        <taxon>Bacteria</taxon>
        <taxon>Bacillati</taxon>
        <taxon>Actinomycetota</taxon>
        <taxon>Actinomycetes</taxon>
        <taxon>Mycobacteriales</taxon>
        <taxon>Mycobacteriaceae</taxon>
        <taxon>Mycolicibacterium</taxon>
    </lineage>
</organism>
<dbReference type="Proteomes" id="UP000230551">
    <property type="component" value="Unassembled WGS sequence"/>
</dbReference>
<dbReference type="GO" id="GO:0016740">
    <property type="term" value="F:transferase activity"/>
    <property type="evidence" value="ECO:0007669"/>
    <property type="project" value="UniProtKB-KW"/>
</dbReference>
<keyword evidence="2" id="KW-0808">Transferase</keyword>
<dbReference type="CDD" id="cd06661">
    <property type="entry name" value="GGCT_like"/>
    <property type="match status" value="1"/>
</dbReference>
<feature type="domain" description="Gamma-glutamylcyclotransferase AIG2-like" evidence="1">
    <location>
        <begin position="4"/>
        <end position="109"/>
    </location>
</feature>
<comment type="caution">
    <text evidence="2">The sequence shown here is derived from an EMBL/GenBank/DDBJ whole genome shotgun (WGS) entry which is preliminary data.</text>
</comment>
<dbReference type="RefSeq" id="WP_090586486.1">
    <property type="nucleotide sequence ID" value="NZ_CP104302.1"/>
</dbReference>
<dbReference type="EMBL" id="PDCN02000027">
    <property type="protein sequence ID" value="PIB73576.1"/>
    <property type="molecule type" value="Genomic_DNA"/>
</dbReference>
<name>A0A2G5P5N4_9MYCO</name>
<dbReference type="Gene3D" id="3.10.490.10">
    <property type="entry name" value="Gamma-glutamyl cyclotransferase-like"/>
    <property type="match status" value="1"/>
</dbReference>
<dbReference type="OrthoDB" id="9798388at2"/>
<keyword evidence="3" id="KW-1185">Reference proteome</keyword>
<evidence type="ECO:0000313" key="3">
    <source>
        <dbReference type="Proteomes" id="UP000230551"/>
    </source>
</evidence>
<evidence type="ECO:0000313" key="2">
    <source>
        <dbReference type="EMBL" id="PIB73576.1"/>
    </source>
</evidence>
<dbReference type="STRING" id="85968.GCA_900073015_00839"/>
<gene>
    <name evidence="2" type="ORF">CQY22_016180</name>
</gene>
<dbReference type="Pfam" id="PF06094">
    <property type="entry name" value="GGACT"/>
    <property type="match status" value="1"/>
</dbReference>